<dbReference type="InterPro" id="IPR050135">
    <property type="entry name" value="dGTPase-like"/>
</dbReference>
<dbReference type="InterPro" id="IPR006674">
    <property type="entry name" value="HD_domain"/>
</dbReference>
<dbReference type="EMBL" id="JBHSAV010000045">
    <property type="protein sequence ID" value="MFC3976632.1"/>
    <property type="molecule type" value="Genomic_DNA"/>
</dbReference>
<reference evidence="4" key="1">
    <citation type="journal article" date="2019" name="Int. J. Syst. Evol. Microbiol.">
        <title>The Global Catalogue of Microorganisms (GCM) 10K type strain sequencing project: providing services to taxonomists for standard genome sequencing and annotation.</title>
        <authorList>
            <consortium name="The Broad Institute Genomics Platform"/>
            <consortium name="The Broad Institute Genome Sequencing Center for Infectious Disease"/>
            <person name="Wu L."/>
            <person name="Ma J."/>
        </authorList>
    </citation>
    <scope>NUCLEOTIDE SEQUENCE [LARGE SCALE GENOMIC DNA]</scope>
    <source>
        <strain evidence="4">CECT 8551</strain>
    </source>
</reference>
<dbReference type="RefSeq" id="WP_241296250.1">
    <property type="nucleotide sequence ID" value="NZ_JAKZGR010000013.1"/>
</dbReference>
<dbReference type="PANTHER" id="PTHR11373:SF32">
    <property type="entry name" value="DEOXYGUANOSINETRIPHOSPHATE TRIPHOSPHOHYDROLASE"/>
    <property type="match status" value="1"/>
</dbReference>
<proteinExistence type="predicted"/>
<dbReference type="Gene3D" id="1.10.3210.10">
    <property type="entry name" value="Hypothetical protein af1432"/>
    <property type="match status" value="1"/>
</dbReference>
<feature type="domain" description="HD/PDEase" evidence="2">
    <location>
        <begin position="64"/>
        <end position="257"/>
    </location>
</feature>
<evidence type="ECO:0000259" key="2">
    <source>
        <dbReference type="SMART" id="SM00471"/>
    </source>
</evidence>
<dbReference type="Gene3D" id="1.10.3410.10">
    <property type="entry name" value="putative deoxyguanosinetriphosphate triphosphohydrolase like domain"/>
    <property type="match status" value="1"/>
</dbReference>
<dbReference type="SMART" id="SM00471">
    <property type="entry name" value="HDc"/>
    <property type="match status" value="1"/>
</dbReference>
<dbReference type="InterPro" id="IPR003607">
    <property type="entry name" value="HD/PDEase_dom"/>
</dbReference>
<dbReference type="PANTHER" id="PTHR11373">
    <property type="entry name" value="DEOXYNUCLEOSIDE TRIPHOSPHATE TRIPHOSPHOHYDROLASE"/>
    <property type="match status" value="1"/>
</dbReference>
<dbReference type="InterPro" id="IPR026875">
    <property type="entry name" value="PHydrolase_assoc_dom"/>
</dbReference>
<comment type="caution">
    <text evidence="3">The sequence shown here is derived from an EMBL/GenBank/DDBJ whole genome shotgun (WGS) entry which is preliminary data.</text>
</comment>
<sequence>MKRTEIKNRWEELLNPKRFRPETSKQISDRRNPFEDDYSRLLFSSSFRRLQDKTQVFLLDKSDFLRTRLTHLLEVSTIARSIGSSIESYLIDESYLDECFRGHLPALLAAASLVHDLGNPPFGHFGEEAIKSFYKEKLKDNKSIEYNDLVNFDGNVQTFRILTRLSYLKDEFSYNLSYPTLATIVKYPSNSLVGNQPEEKRSSISRKKYGYFFTEEDKFNEINQTLKLNYERHPAVFLMESADDIAYSAADIEDGVKFGALNFNNIYEILKEADTELADKFKEYYNTEYKDSGHSEKDRLNLSIQRIRIDSQSIMIPAVIQRFKEVQGEILTGTYGKELIEDSTASKIRKAFKKMSYIVFDHPVVVEREIASYKIIQGLLNEFYNVADSIDFSKKGEPKSLPKKLYMTISSNYRFIFEKYSTNTDDIFLRYQLINDFISGMTDTYAMKLYQKIKGIRL</sequence>
<dbReference type="Pfam" id="PF13286">
    <property type="entry name" value="HD_assoc"/>
    <property type="match status" value="1"/>
</dbReference>
<dbReference type="NCBIfam" id="TIGR01353">
    <property type="entry name" value="dGTP_triPase"/>
    <property type="match status" value="1"/>
</dbReference>
<accession>A0ABV8EK03</accession>
<dbReference type="InterPro" id="IPR006261">
    <property type="entry name" value="dGTPase"/>
</dbReference>
<evidence type="ECO:0000313" key="3">
    <source>
        <dbReference type="EMBL" id="MFC3976632.1"/>
    </source>
</evidence>
<keyword evidence="4" id="KW-1185">Reference proteome</keyword>
<gene>
    <name evidence="3" type="primary">dgt</name>
    <name evidence="3" type="ORF">ACFOUP_09620</name>
</gene>
<dbReference type="SUPFAM" id="SSF109604">
    <property type="entry name" value="HD-domain/PDEase-like"/>
    <property type="match status" value="1"/>
</dbReference>
<dbReference type="InterPro" id="IPR023293">
    <property type="entry name" value="dGTP_triP_hydro_central_sf"/>
</dbReference>
<organism evidence="3 4">
    <name type="scientific">Belliella kenyensis</name>
    <dbReference type="NCBI Taxonomy" id="1472724"/>
    <lineage>
        <taxon>Bacteria</taxon>
        <taxon>Pseudomonadati</taxon>
        <taxon>Bacteroidota</taxon>
        <taxon>Cytophagia</taxon>
        <taxon>Cytophagales</taxon>
        <taxon>Cyclobacteriaceae</taxon>
        <taxon>Belliella</taxon>
    </lineage>
</organism>
<dbReference type="Proteomes" id="UP001595766">
    <property type="component" value="Unassembled WGS sequence"/>
</dbReference>
<evidence type="ECO:0000256" key="1">
    <source>
        <dbReference type="ARBA" id="ARBA00022801"/>
    </source>
</evidence>
<evidence type="ECO:0000313" key="4">
    <source>
        <dbReference type="Proteomes" id="UP001595766"/>
    </source>
</evidence>
<dbReference type="Gene3D" id="1.10.3550.10">
    <property type="entry name" value="eoxyguanosinetriphosphate triphosphohydrolase domain-like"/>
    <property type="match status" value="1"/>
</dbReference>
<protein>
    <submittedName>
        <fullName evidence="3">dGTP triphosphohydrolase</fullName>
    </submittedName>
</protein>
<dbReference type="Pfam" id="PF01966">
    <property type="entry name" value="HD"/>
    <property type="match status" value="1"/>
</dbReference>
<name>A0ABV8EK03_9BACT</name>
<dbReference type="InterPro" id="IPR027432">
    <property type="entry name" value="dGTP_triphosphohydrolase_C"/>
</dbReference>
<keyword evidence="1" id="KW-0378">Hydrolase</keyword>